<comment type="pathway">
    <text evidence="1 8">Metabolic intermediate biosynthesis; chorismate biosynthesis; chorismate from D-erythrose 4-phosphate and phosphoenolpyruvate: step 4/7.</text>
</comment>
<evidence type="ECO:0000256" key="3">
    <source>
        <dbReference type="ARBA" id="ARBA00022605"/>
    </source>
</evidence>
<dbReference type="InterPro" id="IPR011342">
    <property type="entry name" value="Shikimate_DH"/>
</dbReference>
<evidence type="ECO:0000256" key="5">
    <source>
        <dbReference type="ARBA" id="ARBA00023002"/>
    </source>
</evidence>
<dbReference type="InterPro" id="IPR022893">
    <property type="entry name" value="Shikimate_DH_fam"/>
</dbReference>
<keyword evidence="5 8" id="KW-0560">Oxidoreductase</keyword>
<dbReference type="CDD" id="cd01065">
    <property type="entry name" value="NAD_bind_Shikimate_DH"/>
    <property type="match status" value="1"/>
</dbReference>
<evidence type="ECO:0000313" key="13">
    <source>
        <dbReference type="Proteomes" id="UP000233654"/>
    </source>
</evidence>
<accession>A0A2N3G7R0</accession>
<dbReference type="GO" id="GO:0019632">
    <property type="term" value="P:shikimate metabolic process"/>
    <property type="evidence" value="ECO:0007669"/>
    <property type="project" value="InterPro"/>
</dbReference>
<feature type="binding site" evidence="8">
    <location>
        <position position="67"/>
    </location>
    <ligand>
        <name>shikimate</name>
        <dbReference type="ChEBI" id="CHEBI:36208"/>
    </ligand>
</feature>
<dbReference type="EC" id="1.1.1.25" evidence="2 8"/>
<feature type="binding site" evidence="8">
    <location>
        <position position="226"/>
    </location>
    <ligand>
        <name>NADP(+)</name>
        <dbReference type="ChEBI" id="CHEBI:58349"/>
    </ligand>
</feature>
<feature type="domain" description="Quinate/shikimate 5-dehydrogenase/glutamyl-tRNA reductase" evidence="9">
    <location>
        <begin position="116"/>
        <end position="201"/>
    </location>
</feature>
<dbReference type="NCBIfam" id="TIGR00507">
    <property type="entry name" value="aroE"/>
    <property type="match status" value="1"/>
</dbReference>
<evidence type="ECO:0000256" key="8">
    <source>
        <dbReference type="HAMAP-Rule" id="MF_00222"/>
    </source>
</evidence>
<keyword evidence="3 8" id="KW-0028">Amino-acid biosynthesis</keyword>
<reference evidence="12 13" key="1">
    <citation type="journal article" date="2017" name="ISME J.">
        <title>Potential for microbial H2 and metal transformations associated with novel bacteria and archaea in deep terrestrial subsurface sediments.</title>
        <authorList>
            <person name="Hernsdorf A.W."/>
            <person name="Amano Y."/>
            <person name="Miyakawa K."/>
            <person name="Ise K."/>
            <person name="Suzuki Y."/>
            <person name="Anantharaman K."/>
            <person name="Probst A."/>
            <person name="Burstein D."/>
            <person name="Thomas B.C."/>
            <person name="Banfield J.F."/>
        </authorList>
    </citation>
    <scope>NUCLEOTIDE SEQUENCE [LARGE SCALE GENOMIC DNA]</scope>
    <source>
        <strain evidence="12">HGW-Actinobacteria-3</strain>
    </source>
</reference>
<comment type="caution">
    <text evidence="12">The sequence shown here is derived from an EMBL/GenBank/DDBJ whole genome shotgun (WGS) entry which is preliminary data.</text>
</comment>
<dbReference type="Pfam" id="PF08501">
    <property type="entry name" value="Shikimate_dh_N"/>
    <property type="match status" value="1"/>
</dbReference>
<evidence type="ECO:0000313" key="12">
    <source>
        <dbReference type="EMBL" id="PKQ28658.1"/>
    </source>
</evidence>
<evidence type="ECO:0000259" key="10">
    <source>
        <dbReference type="Pfam" id="PF08501"/>
    </source>
</evidence>
<feature type="binding site" evidence="8">
    <location>
        <position position="92"/>
    </location>
    <ligand>
        <name>shikimate</name>
        <dbReference type="ChEBI" id="CHEBI:36208"/>
    </ligand>
</feature>
<dbReference type="GO" id="GO:0009423">
    <property type="term" value="P:chorismate biosynthetic process"/>
    <property type="evidence" value="ECO:0007669"/>
    <property type="project" value="UniProtKB-UniRule"/>
</dbReference>
<feature type="binding site" evidence="8">
    <location>
        <position position="228"/>
    </location>
    <ligand>
        <name>shikimate</name>
        <dbReference type="ChEBI" id="CHEBI:36208"/>
    </ligand>
</feature>
<feature type="binding site" evidence="8">
    <location>
        <position position="107"/>
    </location>
    <ligand>
        <name>shikimate</name>
        <dbReference type="ChEBI" id="CHEBI:36208"/>
    </ligand>
</feature>
<dbReference type="GO" id="GO:0050661">
    <property type="term" value="F:NADP binding"/>
    <property type="evidence" value="ECO:0007669"/>
    <property type="project" value="InterPro"/>
</dbReference>
<evidence type="ECO:0000256" key="2">
    <source>
        <dbReference type="ARBA" id="ARBA00012962"/>
    </source>
</evidence>
<dbReference type="InterPro" id="IPR013708">
    <property type="entry name" value="Shikimate_DH-bd_N"/>
</dbReference>
<comment type="catalytic activity">
    <reaction evidence="7 8">
        <text>shikimate + NADP(+) = 3-dehydroshikimate + NADPH + H(+)</text>
        <dbReference type="Rhea" id="RHEA:17737"/>
        <dbReference type="ChEBI" id="CHEBI:15378"/>
        <dbReference type="ChEBI" id="CHEBI:16630"/>
        <dbReference type="ChEBI" id="CHEBI:36208"/>
        <dbReference type="ChEBI" id="CHEBI:57783"/>
        <dbReference type="ChEBI" id="CHEBI:58349"/>
        <dbReference type="EC" id="1.1.1.25"/>
    </reaction>
</comment>
<evidence type="ECO:0000256" key="6">
    <source>
        <dbReference type="ARBA" id="ARBA00023141"/>
    </source>
</evidence>
<dbReference type="SUPFAM" id="SSF51735">
    <property type="entry name" value="NAD(P)-binding Rossmann-fold domains"/>
    <property type="match status" value="1"/>
</dbReference>
<dbReference type="GO" id="GO:0004764">
    <property type="term" value="F:shikimate 3-dehydrogenase (NADP+) activity"/>
    <property type="evidence" value="ECO:0007669"/>
    <property type="project" value="UniProtKB-UniRule"/>
</dbReference>
<dbReference type="Pfam" id="PF01488">
    <property type="entry name" value="Shikimate_DH"/>
    <property type="match status" value="1"/>
</dbReference>
<comment type="similarity">
    <text evidence="8">Belongs to the shikimate dehydrogenase family.</text>
</comment>
<dbReference type="PANTHER" id="PTHR21089">
    <property type="entry name" value="SHIKIMATE DEHYDROGENASE"/>
    <property type="match status" value="1"/>
</dbReference>
<dbReference type="Gene3D" id="3.40.50.720">
    <property type="entry name" value="NAD(P)-binding Rossmann-like Domain"/>
    <property type="match status" value="1"/>
</dbReference>
<gene>
    <name evidence="8 12" type="primary">aroE</name>
    <name evidence="12" type="ORF">CVT63_01725</name>
</gene>
<dbReference type="Pfam" id="PF18317">
    <property type="entry name" value="SDH_C"/>
    <property type="match status" value="1"/>
</dbReference>
<dbReference type="UniPathway" id="UPA00053">
    <property type="reaction ID" value="UER00087"/>
</dbReference>
<proteinExistence type="inferred from homology"/>
<dbReference type="GO" id="GO:0009073">
    <property type="term" value="P:aromatic amino acid family biosynthetic process"/>
    <property type="evidence" value="ECO:0007669"/>
    <property type="project" value="UniProtKB-KW"/>
</dbReference>
<keyword evidence="4 8" id="KW-0521">NADP</keyword>
<feature type="domain" description="SDH C-terminal" evidence="11">
    <location>
        <begin position="251"/>
        <end position="278"/>
    </location>
</feature>
<name>A0A2N3G7R0_9ACTN</name>
<organism evidence="12 13">
    <name type="scientific">Candidatus Anoxymicrobium japonicum</name>
    <dbReference type="NCBI Taxonomy" id="2013648"/>
    <lineage>
        <taxon>Bacteria</taxon>
        <taxon>Bacillati</taxon>
        <taxon>Actinomycetota</taxon>
        <taxon>Candidatus Geothermincolia</taxon>
        <taxon>Candidatus Geothermincolales</taxon>
        <taxon>Candidatus Anoxymicrobiaceae</taxon>
        <taxon>Candidatus Anoxymicrobium</taxon>
    </lineage>
</organism>
<dbReference type="InterPro" id="IPR006151">
    <property type="entry name" value="Shikm_DH/Glu-tRNA_Rdtase"/>
</dbReference>
<feature type="binding site" evidence="8">
    <location>
        <position position="256"/>
    </location>
    <ligand>
        <name>shikimate</name>
        <dbReference type="ChEBI" id="CHEBI:36208"/>
    </ligand>
</feature>
<feature type="binding site" evidence="8">
    <location>
        <begin position="132"/>
        <end position="136"/>
    </location>
    <ligand>
        <name>NADP(+)</name>
        <dbReference type="ChEBI" id="CHEBI:58349"/>
    </ligand>
</feature>
<comment type="caution">
    <text evidence="8">Lacks conserved residue(s) required for the propagation of feature annotation.</text>
</comment>
<dbReference type="InterPro" id="IPR041121">
    <property type="entry name" value="SDH_C"/>
</dbReference>
<evidence type="ECO:0000256" key="1">
    <source>
        <dbReference type="ARBA" id="ARBA00004871"/>
    </source>
</evidence>
<feature type="binding site" evidence="8">
    <location>
        <begin position="20"/>
        <end position="22"/>
    </location>
    <ligand>
        <name>shikimate</name>
        <dbReference type="ChEBI" id="CHEBI:36208"/>
    </ligand>
</feature>
<dbReference type="SUPFAM" id="SSF53223">
    <property type="entry name" value="Aminoacid dehydrogenase-like, N-terminal domain"/>
    <property type="match status" value="1"/>
</dbReference>
<dbReference type="Gene3D" id="3.40.50.10860">
    <property type="entry name" value="Leucine Dehydrogenase, chain A, domain 1"/>
    <property type="match status" value="1"/>
</dbReference>
<keyword evidence="6 8" id="KW-0057">Aromatic amino acid biosynthesis</keyword>
<feature type="domain" description="Shikimate dehydrogenase substrate binding N-terminal" evidence="10">
    <location>
        <begin position="12"/>
        <end position="94"/>
    </location>
</feature>
<evidence type="ECO:0000256" key="7">
    <source>
        <dbReference type="ARBA" id="ARBA00049442"/>
    </source>
</evidence>
<dbReference type="HAMAP" id="MF_00222">
    <property type="entry name" value="Shikimate_DH_AroE"/>
    <property type="match status" value="1"/>
</dbReference>
<dbReference type="PANTHER" id="PTHR21089:SF1">
    <property type="entry name" value="BIFUNCTIONAL 3-DEHYDROQUINATE DEHYDRATASE_SHIKIMATE DEHYDROGENASE, CHLOROPLASTIC"/>
    <property type="match status" value="1"/>
</dbReference>
<comment type="function">
    <text evidence="8">Involved in the biosynthesis of the chorismate, which leads to the biosynthesis of aromatic amino acids. Catalyzes the reversible NADPH linked reduction of 3-dehydroshikimate (DHSA) to yield shikimate (SA).</text>
</comment>
<sequence>MRINGSTRLVGIIGNPLEHSLSPAIHNAAFDYLGLNWCYVPMLVEEGNLALAIHGMKAISFAGANVTMPFKIMVLGLLDEVAVFAESVGAVNTILADKGKFMGYNTDGRGFYTALARDLEYDVKGRKILVLGAGGASRSVTVSLALAGCSSIAIVDQLPDRSRQLVEIIRSSTPDVDVTWLSPDDNHDIVVAESDVIINATPRTISSESLRVPPSLLNKNKLVCDLNYSLSQPPLLQEAASRGARVMDGKGMLLYQAAASFEIWTGLEAPVEVMRVALLRALEETHS</sequence>
<protein>
    <recommendedName>
        <fullName evidence="2 8">Shikimate dehydrogenase (NADP(+))</fullName>
        <shortName evidence="8">SDH</shortName>
        <ecNumber evidence="2 8">1.1.1.25</ecNumber>
    </recommendedName>
</protein>
<evidence type="ECO:0000256" key="4">
    <source>
        <dbReference type="ARBA" id="ARBA00022857"/>
    </source>
</evidence>
<dbReference type="EMBL" id="PHEX01000009">
    <property type="protein sequence ID" value="PKQ28658.1"/>
    <property type="molecule type" value="Genomic_DNA"/>
</dbReference>
<comment type="subunit">
    <text evidence="8">Homodimer.</text>
</comment>
<dbReference type="InterPro" id="IPR036291">
    <property type="entry name" value="NAD(P)-bd_dom_sf"/>
</dbReference>
<dbReference type="AlphaFoldDB" id="A0A2N3G7R0"/>
<dbReference type="GO" id="GO:0008652">
    <property type="term" value="P:amino acid biosynthetic process"/>
    <property type="evidence" value="ECO:0007669"/>
    <property type="project" value="UniProtKB-KW"/>
</dbReference>
<evidence type="ECO:0000259" key="11">
    <source>
        <dbReference type="Pfam" id="PF18317"/>
    </source>
</evidence>
<dbReference type="InterPro" id="IPR046346">
    <property type="entry name" value="Aminoacid_DH-like_N_sf"/>
</dbReference>
<feature type="active site" description="Proton acceptor" evidence="8">
    <location>
        <position position="71"/>
    </location>
</feature>
<evidence type="ECO:0000259" key="9">
    <source>
        <dbReference type="Pfam" id="PF01488"/>
    </source>
</evidence>
<feature type="binding site" evidence="8">
    <location>
        <position position="249"/>
    </location>
    <ligand>
        <name>NADP(+)</name>
        <dbReference type="ChEBI" id="CHEBI:58349"/>
    </ligand>
</feature>
<dbReference type="Proteomes" id="UP000233654">
    <property type="component" value="Unassembled WGS sequence"/>
</dbReference>